<accession>A0A1Y3API5</accession>
<organism evidence="2 3">
    <name type="scientific">Euroglyphus maynei</name>
    <name type="common">Mayne's house dust mite</name>
    <dbReference type="NCBI Taxonomy" id="6958"/>
    <lineage>
        <taxon>Eukaryota</taxon>
        <taxon>Metazoa</taxon>
        <taxon>Ecdysozoa</taxon>
        <taxon>Arthropoda</taxon>
        <taxon>Chelicerata</taxon>
        <taxon>Arachnida</taxon>
        <taxon>Acari</taxon>
        <taxon>Acariformes</taxon>
        <taxon>Sarcoptiformes</taxon>
        <taxon>Astigmata</taxon>
        <taxon>Psoroptidia</taxon>
        <taxon>Analgoidea</taxon>
        <taxon>Pyroglyphidae</taxon>
        <taxon>Pyroglyphinae</taxon>
        <taxon>Euroglyphus</taxon>
    </lineage>
</organism>
<feature type="region of interest" description="Disordered" evidence="1">
    <location>
        <begin position="174"/>
        <end position="226"/>
    </location>
</feature>
<sequence length="327" mass="37179">MPFMSAPFIPPTKQDLEPHPMQNEVNPNSMMMNGDEYKQQQYQPMEQSYSPSSQPELAYPQYLPPPPLSPNVFQPNYPLQQTYYPPQQQQPQHYQQSQNMMQASNQVQTYVHPTQYQQTPTQEHYSYQTQQQPQQQPSEPIIEDMMETTTKKPSKLSQISRRFQLSRIFTSVMPKSKKAKKRPPEYQFEDSRPPHHMMPPEENGSEIIDRPPPPPPTGPMLQDENAGQPQYDQMMMQESRYKPAVTRGNYAPKEAAGMQVRFGAGPMGGGSQVKVNPMAILKTLAFPMMKRPALNLNGKVVLGIVLENGAGGGHGPEVLQVPPYKRL</sequence>
<keyword evidence="3" id="KW-1185">Reference proteome</keyword>
<feature type="region of interest" description="Disordered" evidence="1">
    <location>
        <begin position="1"/>
        <end position="99"/>
    </location>
</feature>
<proteinExistence type="predicted"/>
<dbReference type="AlphaFoldDB" id="A0A1Y3API5"/>
<comment type="caution">
    <text evidence="2">The sequence shown here is derived from an EMBL/GenBank/DDBJ whole genome shotgun (WGS) entry which is preliminary data.</text>
</comment>
<dbReference type="EMBL" id="MUJZ01068687">
    <property type="protein sequence ID" value="OTF69818.1"/>
    <property type="molecule type" value="Genomic_DNA"/>
</dbReference>
<evidence type="ECO:0000313" key="3">
    <source>
        <dbReference type="Proteomes" id="UP000194236"/>
    </source>
</evidence>
<dbReference type="Proteomes" id="UP000194236">
    <property type="component" value="Unassembled WGS sequence"/>
</dbReference>
<name>A0A1Y3API5_EURMA</name>
<protein>
    <submittedName>
        <fullName evidence="2">Uncharacterized protein</fullName>
    </submittedName>
</protein>
<feature type="compositionally biased region" description="Low complexity" evidence="1">
    <location>
        <begin position="70"/>
        <end position="99"/>
    </location>
</feature>
<evidence type="ECO:0000256" key="1">
    <source>
        <dbReference type="SAM" id="MobiDB-lite"/>
    </source>
</evidence>
<dbReference type="OrthoDB" id="6435049at2759"/>
<evidence type="ECO:0000313" key="2">
    <source>
        <dbReference type="EMBL" id="OTF69818.1"/>
    </source>
</evidence>
<gene>
    <name evidence="2" type="ORF">BLA29_005651</name>
</gene>
<reference evidence="2 3" key="1">
    <citation type="submission" date="2017-03" db="EMBL/GenBank/DDBJ databases">
        <title>Genome Survey of Euroglyphus maynei.</title>
        <authorList>
            <person name="Arlian L.G."/>
            <person name="Morgan M.S."/>
            <person name="Rider S.D."/>
        </authorList>
    </citation>
    <scope>NUCLEOTIDE SEQUENCE [LARGE SCALE GENOMIC DNA]</scope>
    <source>
        <strain evidence="2">Arlian Lab</strain>
        <tissue evidence="2">Whole body</tissue>
    </source>
</reference>
<feature type="compositionally biased region" description="Polar residues" evidence="1">
    <location>
        <begin position="39"/>
        <end position="53"/>
    </location>
</feature>